<keyword evidence="1" id="KW-1133">Transmembrane helix</keyword>
<accession>A0ABS9GT88</accession>
<reference evidence="2 3" key="1">
    <citation type="submission" date="2019-11" db="EMBL/GenBank/DDBJ databases">
        <title>Epiphytic Pseudomonas syringae from cherry orchards.</title>
        <authorList>
            <person name="Hulin M.T."/>
        </authorList>
    </citation>
    <scope>NUCLEOTIDE SEQUENCE [LARGE SCALE GENOMIC DNA]</scope>
    <source>
        <strain evidence="2 3">PA-3-2A</strain>
    </source>
</reference>
<evidence type="ECO:0000256" key="1">
    <source>
        <dbReference type="SAM" id="Phobius"/>
    </source>
</evidence>
<protein>
    <submittedName>
        <fullName evidence="2">Uncharacterized protein</fullName>
    </submittedName>
</protein>
<sequence>MGFLTIWESFLSWVEAHPGLASWVQAFGSIIAIAVAIRLAGSERRYRSLLDKKARVEAIERSIQAGDFALKVAKNTYDFFTCNSIARSMIPRYLRVIDQASNYVDEARTSQSVDSQISAAVMELKNALVDIRSLTSTWVDNVDGDFSHEIEFFDVNIRRITAAIISLLEMKTDAQRRLKWWWPSD</sequence>
<gene>
    <name evidence="2" type="ORF">GIV68_23755</name>
</gene>
<proteinExistence type="predicted"/>
<dbReference type="Proteomes" id="UP000814158">
    <property type="component" value="Unassembled WGS sequence"/>
</dbReference>
<dbReference type="EMBL" id="WKAT01000071">
    <property type="protein sequence ID" value="MCF5547762.1"/>
    <property type="molecule type" value="Genomic_DNA"/>
</dbReference>
<evidence type="ECO:0000313" key="3">
    <source>
        <dbReference type="Proteomes" id="UP000814158"/>
    </source>
</evidence>
<evidence type="ECO:0000313" key="2">
    <source>
        <dbReference type="EMBL" id="MCF5547762.1"/>
    </source>
</evidence>
<keyword evidence="1" id="KW-0812">Transmembrane</keyword>
<comment type="caution">
    <text evidence="2">The sequence shown here is derived from an EMBL/GenBank/DDBJ whole genome shotgun (WGS) entry which is preliminary data.</text>
</comment>
<dbReference type="RefSeq" id="WP_236373844.1">
    <property type="nucleotide sequence ID" value="NZ_WKAT01000071.1"/>
</dbReference>
<organism evidence="2 3">
    <name type="scientific">Pseudomonas salomonii</name>
    <dbReference type="NCBI Taxonomy" id="191391"/>
    <lineage>
        <taxon>Bacteria</taxon>
        <taxon>Pseudomonadati</taxon>
        <taxon>Pseudomonadota</taxon>
        <taxon>Gammaproteobacteria</taxon>
        <taxon>Pseudomonadales</taxon>
        <taxon>Pseudomonadaceae</taxon>
        <taxon>Pseudomonas</taxon>
    </lineage>
</organism>
<name>A0ABS9GT88_9PSED</name>
<keyword evidence="3" id="KW-1185">Reference proteome</keyword>
<feature type="transmembrane region" description="Helical" evidence="1">
    <location>
        <begin position="20"/>
        <end position="40"/>
    </location>
</feature>
<keyword evidence="1" id="KW-0472">Membrane</keyword>